<evidence type="ECO:0000256" key="12">
    <source>
        <dbReference type="RuleBase" id="RU000492"/>
    </source>
</evidence>
<comment type="catalytic activity">
    <reaction evidence="9">
        <text>ATP + H2O = ADP + phosphate + H(+)</text>
        <dbReference type="Rhea" id="RHEA:13065"/>
        <dbReference type="ChEBI" id="CHEBI:15377"/>
        <dbReference type="ChEBI" id="CHEBI:15378"/>
        <dbReference type="ChEBI" id="CHEBI:30616"/>
        <dbReference type="ChEBI" id="CHEBI:43474"/>
        <dbReference type="ChEBI" id="CHEBI:456216"/>
        <dbReference type="EC" id="3.6.4.13"/>
    </reaction>
</comment>
<dbReference type="SMART" id="SM00487">
    <property type="entry name" value="DEXDc"/>
    <property type="match status" value="1"/>
</dbReference>
<evidence type="ECO:0000256" key="9">
    <source>
        <dbReference type="ARBA" id="ARBA00047984"/>
    </source>
</evidence>
<dbReference type="CDD" id="cd00268">
    <property type="entry name" value="DEADc"/>
    <property type="match status" value="1"/>
</dbReference>
<evidence type="ECO:0000256" key="5">
    <source>
        <dbReference type="ARBA" id="ARBA00022806"/>
    </source>
</evidence>
<dbReference type="Pfam" id="PF00271">
    <property type="entry name" value="Helicase_C"/>
    <property type="match status" value="1"/>
</dbReference>
<dbReference type="GO" id="GO:0003724">
    <property type="term" value="F:RNA helicase activity"/>
    <property type="evidence" value="ECO:0007669"/>
    <property type="project" value="UniProtKB-EC"/>
</dbReference>
<evidence type="ECO:0000256" key="11">
    <source>
        <dbReference type="PROSITE-ProRule" id="PRU00552"/>
    </source>
</evidence>
<dbReference type="GO" id="GO:0005524">
    <property type="term" value="F:ATP binding"/>
    <property type="evidence" value="ECO:0007669"/>
    <property type="project" value="UniProtKB-KW"/>
</dbReference>
<dbReference type="Pfam" id="PF00270">
    <property type="entry name" value="DEAD"/>
    <property type="match status" value="1"/>
</dbReference>
<evidence type="ECO:0000256" key="1">
    <source>
        <dbReference type="ARBA" id="ARBA00012552"/>
    </source>
</evidence>
<sequence length="546" mass="60605">MNEKLTGSFDALNLSPAVARAINEMGFEEPTPIQELTIPHALEGRDIIGQAQTGTGKTASFGIPIIEKNFSGKKPAALIIEPTRELAIQVSEELGQLAKYRKCSVLTVYGGASIVEQMKALRQGTNIIVGTPGRIIDHLTRGTLSVGNVSTVVLDEADEMLDMGFIADIEKILEMTPSSRQTMLYSATMPPEILKIAKKYMRDPLKIAINVKDVIAPKIKQVFYEVLERDKPEVLRRLLDVESPERTLIFCHTKREVDDVSARLQKLGYNSGALHGDFTQSHREDIMGKFREGMVDILVATDVAGRGIDIENISHVINYSIPQNPEGYVHRIGRTGRAGRTGIAVTFVTPREYRQLQLIERIARTKLSRQEIPSAAEVRKARQRQIKADLSDVIEKGKHRTYMAIIRELAESADIEELGAAALSLAFGSMEVPELAKRQPRPAGEKRIEQSGMAERGMTRLFMTLGRKDKIQTAEILKAIAVEAGIPGKRVGRIDIMDNFTFFEVPSEIVEKVLLAMNRAVIRGKKVTVTKAKATSSKSFPKKKRR</sequence>
<evidence type="ECO:0000256" key="4">
    <source>
        <dbReference type="ARBA" id="ARBA00022801"/>
    </source>
</evidence>
<dbReference type="SMART" id="SM00490">
    <property type="entry name" value="HELICc"/>
    <property type="match status" value="1"/>
</dbReference>
<evidence type="ECO:0000259" key="13">
    <source>
        <dbReference type="PROSITE" id="PS51192"/>
    </source>
</evidence>
<dbReference type="Pfam" id="PF25399">
    <property type="entry name" value="DeaD_dimer"/>
    <property type="match status" value="1"/>
</dbReference>
<dbReference type="FunFam" id="3.40.50.300:FF:000108">
    <property type="entry name" value="ATP-dependent RNA helicase RhlE"/>
    <property type="match status" value="1"/>
</dbReference>
<proteinExistence type="inferred from homology"/>
<dbReference type="PROSITE" id="PS00039">
    <property type="entry name" value="DEAD_ATP_HELICASE"/>
    <property type="match status" value="1"/>
</dbReference>
<evidence type="ECO:0000313" key="17">
    <source>
        <dbReference type="Proteomes" id="UP000245125"/>
    </source>
</evidence>
<keyword evidence="5 12" id="KW-0347">Helicase</keyword>
<evidence type="ECO:0000313" key="16">
    <source>
        <dbReference type="EMBL" id="SPQ02102.1"/>
    </source>
</evidence>
<dbReference type="PANTHER" id="PTHR47959:SF13">
    <property type="entry name" value="ATP-DEPENDENT RNA HELICASE RHLE"/>
    <property type="match status" value="1"/>
</dbReference>
<feature type="short sequence motif" description="Q motif" evidence="11">
    <location>
        <begin position="7"/>
        <end position="35"/>
    </location>
</feature>
<dbReference type="PROSITE" id="PS51195">
    <property type="entry name" value="Q_MOTIF"/>
    <property type="match status" value="1"/>
</dbReference>
<evidence type="ECO:0000259" key="15">
    <source>
        <dbReference type="PROSITE" id="PS51195"/>
    </source>
</evidence>
<evidence type="ECO:0000256" key="6">
    <source>
        <dbReference type="ARBA" id="ARBA00022840"/>
    </source>
</evidence>
<dbReference type="Pfam" id="PF03880">
    <property type="entry name" value="DbpA"/>
    <property type="match status" value="1"/>
</dbReference>
<comment type="similarity">
    <text evidence="8 12">Belongs to the DEAD box helicase family.</text>
</comment>
<organism evidence="16 17">
    <name type="scientific">Candidatus Sulfobium mesophilum</name>
    <dbReference type="NCBI Taxonomy" id="2016548"/>
    <lineage>
        <taxon>Bacteria</taxon>
        <taxon>Pseudomonadati</taxon>
        <taxon>Nitrospirota</taxon>
        <taxon>Nitrospiria</taxon>
        <taxon>Nitrospirales</taxon>
        <taxon>Nitrospiraceae</taxon>
        <taxon>Candidatus Sulfobium</taxon>
    </lineage>
</organism>
<dbReference type="PROSITE" id="PS51192">
    <property type="entry name" value="HELICASE_ATP_BIND_1"/>
    <property type="match status" value="1"/>
</dbReference>
<dbReference type="GO" id="GO:0005829">
    <property type="term" value="C:cytosol"/>
    <property type="evidence" value="ECO:0007669"/>
    <property type="project" value="TreeGrafter"/>
</dbReference>
<reference evidence="17" key="1">
    <citation type="submission" date="2018-03" db="EMBL/GenBank/DDBJ databases">
        <authorList>
            <person name="Zecchin S."/>
        </authorList>
    </citation>
    <scope>NUCLEOTIDE SEQUENCE [LARGE SCALE GENOMIC DNA]</scope>
</reference>
<evidence type="ECO:0000256" key="7">
    <source>
        <dbReference type="ARBA" id="ARBA00023016"/>
    </source>
</evidence>
<dbReference type="GO" id="GO:0003676">
    <property type="term" value="F:nucleic acid binding"/>
    <property type="evidence" value="ECO:0007669"/>
    <property type="project" value="InterPro"/>
</dbReference>
<protein>
    <recommendedName>
        <fullName evidence="10">DEAD-box ATP-dependent RNA helicase RhpA</fullName>
        <ecNumber evidence="1">3.6.4.13</ecNumber>
    </recommendedName>
</protein>
<dbReference type="Proteomes" id="UP000245125">
    <property type="component" value="Unassembled WGS sequence"/>
</dbReference>
<dbReference type="InterPro" id="IPR057325">
    <property type="entry name" value="DeaD_dimer"/>
</dbReference>
<keyword evidence="4 12" id="KW-0378">Hydrolase</keyword>
<dbReference type="InterPro" id="IPR027417">
    <property type="entry name" value="P-loop_NTPase"/>
</dbReference>
<dbReference type="InterPro" id="IPR044742">
    <property type="entry name" value="DEAD/DEAH_RhlB"/>
</dbReference>
<dbReference type="CDD" id="cd18787">
    <property type="entry name" value="SF2_C_DEAD"/>
    <property type="match status" value="1"/>
</dbReference>
<dbReference type="InterPro" id="IPR012677">
    <property type="entry name" value="Nucleotide-bd_a/b_plait_sf"/>
</dbReference>
<keyword evidence="6 12" id="KW-0067">ATP-binding</keyword>
<dbReference type="Gene3D" id="3.40.50.300">
    <property type="entry name" value="P-loop containing nucleotide triphosphate hydrolases"/>
    <property type="match status" value="2"/>
</dbReference>
<keyword evidence="7" id="KW-0346">Stress response</keyword>
<dbReference type="GO" id="GO:0009266">
    <property type="term" value="P:response to temperature stimulus"/>
    <property type="evidence" value="ECO:0007669"/>
    <property type="project" value="UniProtKB-ARBA"/>
</dbReference>
<feature type="domain" description="Helicase ATP-binding" evidence="13">
    <location>
        <begin position="38"/>
        <end position="207"/>
    </location>
</feature>
<dbReference type="GO" id="GO:0042255">
    <property type="term" value="P:ribosome assembly"/>
    <property type="evidence" value="ECO:0007669"/>
    <property type="project" value="UniProtKB-ARBA"/>
</dbReference>
<dbReference type="InterPro" id="IPR001650">
    <property type="entry name" value="Helicase_C-like"/>
</dbReference>
<feature type="domain" description="Helicase C-terminal" evidence="14">
    <location>
        <begin position="218"/>
        <end position="380"/>
    </location>
</feature>
<evidence type="ECO:0000256" key="8">
    <source>
        <dbReference type="ARBA" id="ARBA00038437"/>
    </source>
</evidence>
<feature type="domain" description="DEAD-box RNA helicase Q" evidence="15">
    <location>
        <begin position="7"/>
        <end position="35"/>
    </location>
</feature>
<dbReference type="InterPro" id="IPR011545">
    <property type="entry name" value="DEAD/DEAH_box_helicase_dom"/>
</dbReference>
<gene>
    <name evidence="16" type="ORF">NBG4_90046</name>
</gene>
<dbReference type="AlphaFoldDB" id="A0A2U3QL38"/>
<dbReference type="CDD" id="cd12252">
    <property type="entry name" value="RRM_DbpA"/>
    <property type="match status" value="1"/>
</dbReference>
<dbReference type="InterPro" id="IPR014001">
    <property type="entry name" value="Helicase_ATP-bd"/>
</dbReference>
<dbReference type="Gene3D" id="3.30.70.330">
    <property type="match status" value="1"/>
</dbReference>
<dbReference type="SUPFAM" id="SSF52540">
    <property type="entry name" value="P-loop containing nucleoside triphosphate hydrolases"/>
    <property type="match status" value="1"/>
</dbReference>
<dbReference type="InterPro" id="IPR005580">
    <property type="entry name" value="DbpA/CsdA_RNA-bd_dom"/>
</dbReference>
<keyword evidence="17" id="KW-1185">Reference proteome</keyword>
<dbReference type="InterPro" id="IPR000629">
    <property type="entry name" value="RNA-helicase_DEAD-box_CS"/>
</dbReference>
<dbReference type="PANTHER" id="PTHR47959">
    <property type="entry name" value="ATP-DEPENDENT RNA HELICASE RHLE-RELATED"/>
    <property type="match status" value="1"/>
</dbReference>
<name>A0A2U3QL38_9BACT</name>
<dbReference type="EC" id="3.6.4.13" evidence="1"/>
<evidence type="ECO:0000256" key="2">
    <source>
        <dbReference type="ARBA" id="ARBA00022490"/>
    </source>
</evidence>
<dbReference type="InterPro" id="IPR014014">
    <property type="entry name" value="RNA_helicase_DEAD_Q_motif"/>
</dbReference>
<accession>A0A2U3QL38</accession>
<evidence type="ECO:0000256" key="10">
    <source>
        <dbReference type="ARBA" id="ARBA00074363"/>
    </source>
</evidence>
<keyword evidence="2" id="KW-0963">Cytoplasm</keyword>
<evidence type="ECO:0000256" key="3">
    <source>
        <dbReference type="ARBA" id="ARBA00022741"/>
    </source>
</evidence>
<dbReference type="PROSITE" id="PS51194">
    <property type="entry name" value="HELICASE_CTER"/>
    <property type="match status" value="1"/>
</dbReference>
<dbReference type="EMBL" id="OUUY01000141">
    <property type="protein sequence ID" value="SPQ02102.1"/>
    <property type="molecule type" value="Genomic_DNA"/>
</dbReference>
<dbReference type="InterPro" id="IPR050079">
    <property type="entry name" value="DEAD_box_RNA_helicase"/>
</dbReference>
<evidence type="ECO:0000259" key="14">
    <source>
        <dbReference type="PROSITE" id="PS51194"/>
    </source>
</evidence>
<dbReference type="GO" id="GO:0016787">
    <property type="term" value="F:hydrolase activity"/>
    <property type="evidence" value="ECO:0007669"/>
    <property type="project" value="UniProtKB-KW"/>
</dbReference>
<keyword evidence="3 12" id="KW-0547">Nucleotide-binding</keyword>